<proteinExistence type="predicted"/>
<accession>A0ABQ7L171</accession>
<protein>
    <submittedName>
        <fullName evidence="2">Uncharacterized protein</fullName>
    </submittedName>
</protein>
<dbReference type="Proteomes" id="UP000823674">
    <property type="component" value="Chromosome A07"/>
</dbReference>
<feature type="region of interest" description="Disordered" evidence="1">
    <location>
        <begin position="48"/>
        <end position="81"/>
    </location>
</feature>
<gene>
    <name evidence="2" type="primary">A07g507110.1_BraROA</name>
    <name evidence="2" type="ORF">IGI04_027834</name>
</gene>
<evidence type="ECO:0000256" key="1">
    <source>
        <dbReference type="SAM" id="MobiDB-lite"/>
    </source>
</evidence>
<keyword evidence="3" id="KW-1185">Reference proteome</keyword>
<organism evidence="2 3">
    <name type="scientific">Brassica rapa subsp. trilocularis</name>
    <dbReference type="NCBI Taxonomy" id="1813537"/>
    <lineage>
        <taxon>Eukaryota</taxon>
        <taxon>Viridiplantae</taxon>
        <taxon>Streptophyta</taxon>
        <taxon>Embryophyta</taxon>
        <taxon>Tracheophyta</taxon>
        <taxon>Spermatophyta</taxon>
        <taxon>Magnoliopsida</taxon>
        <taxon>eudicotyledons</taxon>
        <taxon>Gunneridae</taxon>
        <taxon>Pentapetalae</taxon>
        <taxon>rosids</taxon>
        <taxon>malvids</taxon>
        <taxon>Brassicales</taxon>
        <taxon>Brassicaceae</taxon>
        <taxon>Brassiceae</taxon>
        <taxon>Brassica</taxon>
    </lineage>
</organism>
<feature type="compositionally biased region" description="Basic and acidic residues" evidence="1">
    <location>
        <begin position="61"/>
        <end position="81"/>
    </location>
</feature>
<sequence>MDARSRNIVGRGDAPRRLGCNWGGALVVLEAEKVRILGEVFRPVEAMDESGAGDRSTATKLPEKLKGEDVKKDETRVNFEG</sequence>
<comment type="caution">
    <text evidence="2">The sequence shown here is derived from an EMBL/GenBank/DDBJ whole genome shotgun (WGS) entry which is preliminary data.</text>
</comment>
<reference evidence="2 3" key="1">
    <citation type="submission" date="2021-03" db="EMBL/GenBank/DDBJ databases">
        <authorList>
            <person name="King G.J."/>
            <person name="Bancroft I."/>
            <person name="Baten A."/>
            <person name="Bloomfield J."/>
            <person name="Borpatragohain P."/>
            <person name="He Z."/>
            <person name="Irish N."/>
            <person name="Irwin J."/>
            <person name="Liu K."/>
            <person name="Mauleon R.P."/>
            <person name="Moore J."/>
            <person name="Morris R."/>
            <person name="Ostergaard L."/>
            <person name="Wang B."/>
            <person name="Wells R."/>
        </authorList>
    </citation>
    <scope>NUCLEOTIDE SEQUENCE [LARGE SCALE GENOMIC DNA]</scope>
    <source>
        <strain evidence="2">R-o-18</strain>
        <tissue evidence="2">Leaf</tissue>
    </source>
</reference>
<evidence type="ECO:0000313" key="3">
    <source>
        <dbReference type="Proteomes" id="UP000823674"/>
    </source>
</evidence>
<name>A0ABQ7L171_BRACM</name>
<dbReference type="EMBL" id="JADBGQ010000009">
    <property type="protein sequence ID" value="KAG5379992.1"/>
    <property type="molecule type" value="Genomic_DNA"/>
</dbReference>
<evidence type="ECO:0000313" key="2">
    <source>
        <dbReference type="EMBL" id="KAG5379992.1"/>
    </source>
</evidence>